<accession>A0A852Y8C9</accession>
<dbReference type="Proteomes" id="UP000553888">
    <property type="component" value="Unassembled WGS sequence"/>
</dbReference>
<organism evidence="1 2">
    <name type="scientific">Schumannella luteola</name>
    <dbReference type="NCBI Taxonomy" id="472059"/>
    <lineage>
        <taxon>Bacteria</taxon>
        <taxon>Bacillati</taxon>
        <taxon>Actinomycetota</taxon>
        <taxon>Actinomycetes</taxon>
        <taxon>Micrococcales</taxon>
        <taxon>Microbacteriaceae</taxon>
        <taxon>Schumannella</taxon>
    </lineage>
</organism>
<keyword evidence="2" id="KW-1185">Reference proteome</keyword>
<comment type="caution">
    <text evidence="1">The sequence shown here is derived from an EMBL/GenBank/DDBJ whole genome shotgun (WGS) entry which is preliminary data.</text>
</comment>
<name>A0A852Y8C9_9MICO</name>
<evidence type="ECO:0000313" key="1">
    <source>
        <dbReference type="EMBL" id="NYG97640.1"/>
    </source>
</evidence>
<evidence type="ECO:0000313" key="2">
    <source>
        <dbReference type="Proteomes" id="UP000553888"/>
    </source>
</evidence>
<sequence>MKQGGPTLGTPMLIVESIDLVEIEAFLRREVARIESKDLPMLLRDLSWIGLHC</sequence>
<protein>
    <submittedName>
        <fullName evidence="1">Uncharacterized protein</fullName>
    </submittedName>
</protein>
<gene>
    <name evidence="1" type="ORF">BJ979_000266</name>
</gene>
<dbReference type="AlphaFoldDB" id="A0A852Y8C9"/>
<reference evidence="1 2" key="1">
    <citation type="submission" date="2020-07" db="EMBL/GenBank/DDBJ databases">
        <title>Sequencing the genomes of 1000 actinobacteria strains.</title>
        <authorList>
            <person name="Klenk H.-P."/>
        </authorList>
    </citation>
    <scope>NUCLEOTIDE SEQUENCE [LARGE SCALE GENOMIC DNA]</scope>
    <source>
        <strain evidence="1 2">DSM 23141</strain>
    </source>
</reference>
<dbReference type="EMBL" id="JACBZY010000001">
    <property type="protein sequence ID" value="NYG97640.1"/>
    <property type="molecule type" value="Genomic_DNA"/>
</dbReference>
<proteinExistence type="predicted"/>